<dbReference type="EMBL" id="KK920209">
    <property type="protein sequence ID" value="KDP20139.1"/>
    <property type="molecule type" value="Genomic_DNA"/>
</dbReference>
<organism evidence="2 3">
    <name type="scientific">Jatropha curcas</name>
    <name type="common">Barbados nut</name>
    <dbReference type="NCBI Taxonomy" id="180498"/>
    <lineage>
        <taxon>Eukaryota</taxon>
        <taxon>Viridiplantae</taxon>
        <taxon>Streptophyta</taxon>
        <taxon>Embryophyta</taxon>
        <taxon>Tracheophyta</taxon>
        <taxon>Spermatophyta</taxon>
        <taxon>Magnoliopsida</taxon>
        <taxon>eudicotyledons</taxon>
        <taxon>Gunneridae</taxon>
        <taxon>Pentapetalae</taxon>
        <taxon>rosids</taxon>
        <taxon>fabids</taxon>
        <taxon>Malpighiales</taxon>
        <taxon>Euphorbiaceae</taxon>
        <taxon>Crotonoideae</taxon>
        <taxon>Jatropheae</taxon>
        <taxon>Jatropha</taxon>
    </lineage>
</organism>
<dbReference type="PANTHER" id="PTHR36757:SF4">
    <property type="entry name" value="DUF4005 DOMAIN-CONTAINING PROTEIN"/>
    <property type="match status" value="1"/>
</dbReference>
<feature type="compositionally biased region" description="Polar residues" evidence="1">
    <location>
        <begin position="1"/>
        <end position="13"/>
    </location>
</feature>
<feature type="compositionally biased region" description="Basic and acidic residues" evidence="1">
    <location>
        <begin position="16"/>
        <end position="27"/>
    </location>
</feature>
<dbReference type="AlphaFoldDB" id="A0A067JKY6"/>
<dbReference type="PANTHER" id="PTHR36757">
    <property type="entry name" value="BNAANNG22500D PROTEIN"/>
    <property type="match status" value="1"/>
</dbReference>
<dbReference type="OrthoDB" id="1106808at2759"/>
<proteinExistence type="predicted"/>
<feature type="compositionally biased region" description="Polar residues" evidence="1">
    <location>
        <begin position="184"/>
        <end position="195"/>
    </location>
</feature>
<dbReference type="KEGG" id="jcu:105650726"/>
<sequence>MCSETSPRISFSNDLAHGDGTENEHVPRRDTTLLESNSDFEFNISSRLLDYESSLADELFSNGMLLPFQDNKQETSPNVSQNISRNVSRHVSLLPLPSPSCSTLTSSSNSRKKLSNTEIRVSNSELEEKAEPKSTFWGFKRSNSLNCDLKKGSIFSLPVLSRSNSTGTAAPNSKRSSMAKKLLPSTSSGSSTNYVYTFPHNNNNNNNNKPPLKKKYGGVPNCNNGVKISPILNVPPPYIAKGAANLFGLGSLLRNGKEKNRK</sequence>
<reference evidence="2 3" key="1">
    <citation type="journal article" date="2014" name="PLoS ONE">
        <title>Global Analysis of Gene Expression Profiles in Physic Nut (Jatropha curcas L.) Seedlings Exposed to Salt Stress.</title>
        <authorList>
            <person name="Zhang L."/>
            <person name="Zhang C."/>
            <person name="Wu P."/>
            <person name="Chen Y."/>
            <person name="Li M."/>
            <person name="Jiang H."/>
            <person name="Wu G."/>
        </authorList>
    </citation>
    <scope>NUCLEOTIDE SEQUENCE [LARGE SCALE GENOMIC DNA]</scope>
    <source>
        <strain evidence="3">cv. GZQX0401</strain>
        <tissue evidence="2">Young leaves</tissue>
    </source>
</reference>
<keyword evidence="3" id="KW-1185">Reference proteome</keyword>
<name>A0A067JKY6_JATCU</name>
<feature type="compositionally biased region" description="Polar residues" evidence="1">
    <location>
        <begin position="161"/>
        <end position="176"/>
    </location>
</feature>
<dbReference type="Proteomes" id="UP000027138">
    <property type="component" value="Unassembled WGS sequence"/>
</dbReference>
<protein>
    <submittedName>
        <fullName evidence="2">Uncharacterized protein</fullName>
    </submittedName>
</protein>
<gene>
    <name evidence="2" type="ORF">JCGZ_05908</name>
</gene>
<accession>A0A067JKY6</accession>
<evidence type="ECO:0000313" key="2">
    <source>
        <dbReference type="EMBL" id="KDP20139.1"/>
    </source>
</evidence>
<feature type="region of interest" description="Disordered" evidence="1">
    <location>
        <begin position="1"/>
        <end position="27"/>
    </location>
</feature>
<evidence type="ECO:0000313" key="3">
    <source>
        <dbReference type="Proteomes" id="UP000027138"/>
    </source>
</evidence>
<evidence type="ECO:0000256" key="1">
    <source>
        <dbReference type="SAM" id="MobiDB-lite"/>
    </source>
</evidence>
<feature type="region of interest" description="Disordered" evidence="1">
    <location>
        <begin position="161"/>
        <end position="216"/>
    </location>
</feature>